<sequence length="103" mass="12270">MDAQRKLATPKTKQHKQWISKWKRHQKMTKLKFRVIRKPATMKVKRRRRLQLDAVLKWICSEPIIMVPDKKSGPEEDDYGNQCCQIECGYITEDEPEQTCPLE</sequence>
<comment type="caution">
    <text evidence="2">The sequence shown here is derived from an EMBL/GenBank/DDBJ whole genome shotgun (WGS) entry which is preliminary data.</text>
</comment>
<dbReference type="AlphaFoldDB" id="A0A392RHZ1"/>
<evidence type="ECO:0000313" key="3">
    <source>
        <dbReference type="Proteomes" id="UP000265520"/>
    </source>
</evidence>
<dbReference type="Proteomes" id="UP000265520">
    <property type="component" value="Unassembled WGS sequence"/>
</dbReference>
<reference evidence="2 3" key="1">
    <citation type="journal article" date="2018" name="Front. Plant Sci.">
        <title>Red Clover (Trifolium pratense) and Zigzag Clover (T. medium) - A Picture of Genomic Similarities and Differences.</title>
        <authorList>
            <person name="Dluhosova J."/>
            <person name="Istvanek J."/>
            <person name="Nedelnik J."/>
            <person name="Repkova J."/>
        </authorList>
    </citation>
    <scope>NUCLEOTIDE SEQUENCE [LARGE SCALE GENOMIC DNA]</scope>
    <source>
        <strain evidence="3">cv. 10/8</strain>
        <tissue evidence="2">Leaf</tissue>
    </source>
</reference>
<keyword evidence="3" id="KW-1185">Reference proteome</keyword>
<accession>A0A392RHZ1</accession>
<protein>
    <submittedName>
        <fullName evidence="2">Uncharacterized protein</fullName>
    </submittedName>
</protein>
<evidence type="ECO:0000256" key="1">
    <source>
        <dbReference type="SAM" id="MobiDB-lite"/>
    </source>
</evidence>
<dbReference type="EMBL" id="LXQA010227607">
    <property type="protein sequence ID" value="MCI35837.1"/>
    <property type="molecule type" value="Genomic_DNA"/>
</dbReference>
<feature type="region of interest" description="Disordered" evidence="1">
    <location>
        <begin position="1"/>
        <end position="20"/>
    </location>
</feature>
<organism evidence="2 3">
    <name type="scientific">Trifolium medium</name>
    <dbReference type="NCBI Taxonomy" id="97028"/>
    <lineage>
        <taxon>Eukaryota</taxon>
        <taxon>Viridiplantae</taxon>
        <taxon>Streptophyta</taxon>
        <taxon>Embryophyta</taxon>
        <taxon>Tracheophyta</taxon>
        <taxon>Spermatophyta</taxon>
        <taxon>Magnoliopsida</taxon>
        <taxon>eudicotyledons</taxon>
        <taxon>Gunneridae</taxon>
        <taxon>Pentapetalae</taxon>
        <taxon>rosids</taxon>
        <taxon>fabids</taxon>
        <taxon>Fabales</taxon>
        <taxon>Fabaceae</taxon>
        <taxon>Papilionoideae</taxon>
        <taxon>50 kb inversion clade</taxon>
        <taxon>NPAAA clade</taxon>
        <taxon>Hologalegina</taxon>
        <taxon>IRL clade</taxon>
        <taxon>Trifolieae</taxon>
        <taxon>Trifolium</taxon>
    </lineage>
</organism>
<name>A0A392RHZ1_9FABA</name>
<evidence type="ECO:0000313" key="2">
    <source>
        <dbReference type="EMBL" id="MCI35837.1"/>
    </source>
</evidence>
<proteinExistence type="predicted"/>